<dbReference type="SUPFAM" id="SSF161098">
    <property type="entry name" value="MetI-like"/>
    <property type="match status" value="1"/>
</dbReference>
<dbReference type="InterPro" id="IPR035906">
    <property type="entry name" value="MetI-like_sf"/>
</dbReference>
<keyword evidence="10" id="KW-1185">Reference proteome</keyword>
<dbReference type="PANTHER" id="PTHR43386:SF1">
    <property type="entry name" value="D,D-DIPEPTIDE TRANSPORT SYSTEM PERMEASE PROTEIN DDPC-RELATED"/>
    <property type="match status" value="1"/>
</dbReference>
<dbReference type="EMBL" id="QXDL01000093">
    <property type="protein sequence ID" value="RIH83402.1"/>
    <property type="molecule type" value="Genomic_DNA"/>
</dbReference>
<dbReference type="Gene3D" id="1.10.3720.10">
    <property type="entry name" value="MetI-like"/>
    <property type="match status" value="1"/>
</dbReference>
<evidence type="ECO:0000259" key="8">
    <source>
        <dbReference type="PROSITE" id="PS50928"/>
    </source>
</evidence>
<dbReference type="Proteomes" id="UP000265715">
    <property type="component" value="Unassembled WGS sequence"/>
</dbReference>
<dbReference type="Pfam" id="PF12911">
    <property type="entry name" value="OppC_N"/>
    <property type="match status" value="1"/>
</dbReference>
<feature type="transmembrane region" description="Helical" evidence="7">
    <location>
        <begin position="81"/>
        <end position="104"/>
    </location>
</feature>
<evidence type="ECO:0000313" key="10">
    <source>
        <dbReference type="Proteomes" id="UP000265715"/>
    </source>
</evidence>
<evidence type="ECO:0000256" key="2">
    <source>
        <dbReference type="ARBA" id="ARBA00022448"/>
    </source>
</evidence>
<dbReference type="PANTHER" id="PTHR43386">
    <property type="entry name" value="OLIGOPEPTIDE TRANSPORT SYSTEM PERMEASE PROTEIN APPC"/>
    <property type="match status" value="1"/>
</dbReference>
<dbReference type="InterPro" id="IPR050366">
    <property type="entry name" value="BP-dependent_transpt_permease"/>
</dbReference>
<gene>
    <name evidence="9" type="primary">gsiD_7</name>
    <name evidence="9" type="ORF">Mterra_02292</name>
</gene>
<dbReference type="GO" id="GO:0055085">
    <property type="term" value="P:transmembrane transport"/>
    <property type="evidence" value="ECO:0007669"/>
    <property type="project" value="InterPro"/>
</dbReference>
<keyword evidence="4 7" id="KW-0812">Transmembrane</keyword>
<evidence type="ECO:0000256" key="5">
    <source>
        <dbReference type="ARBA" id="ARBA00022989"/>
    </source>
</evidence>
<keyword evidence="6 7" id="KW-0472">Membrane</keyword>
<reference evidence="9 10" key="1">
    <citation type="submission" date="2018-08" db="EMBL/GenBank/DDBJ databases">
        <title>Meiothermus terrae DSM 26712 genome sequencing project.</title>
        <authorList>
            <person name="Da Costa M.S."/>
            <person name="Albuquerque L."/>
            <person name="Raposo P."/>
            <person name="Froufe H.J.C."/>
            <person name="Barroso C.S."/>
            <person name="Egas C."/>
        </authorList>
    </citation>
    <scope>NUCLEOTIDE SEQUENCE [LARGE SCALE GENOMIC DNA]</scope>
    <source>
        <strain evidence="9 10">DSM 26712</strain>
    </source>
</reference>
<evidence type="ECO:0000256" key="7">
    <source>
        <dbReference type="RuleBase" id="RU363032"/>
    </source>
</evidence>
<evidence type="ECO:0000313" key="9">
    <source>
        <dbReference type="EMBL" id="RIH83402.1"/>
    </source>
</evidence>
<dbReference type="Pfam" id="PF00528">
    <property type="entry name" value="BPD_transp_1"/>
    <property type="match status" value="1"/>
</dbReference>
<comment type="subcellular location">
    <subcellularLocation>
        <location evidence="1 7">Cell membrane</location>
        <topology evidence="1 7">Multi-pass membrane protein</topology>
    </subcellularLocation>
</comment>
<dbReference type="CDD" id="cd06261">
    <property type="entry name" value="TM_PBP2"/>
    <property type="match status" value="1"/>
</dbReference>
<dbReference type="AlphaFoldDB" id="A0A399ELU1"/>
<evidence type="ECO:0000256" key="6">
    <source>
        <dbReference type="ARBA" id="ARBA00023136"/>
    </source>
</evidence>
<keyword evidence="3" id="KW-1003">Cell membrane</keyword>
<dbReference type="GO" id="GO:0005886">
    <property type="term" value="C:plasma membrane"/>
    <property type="evidence" value="ECO:0007669"/>
    <property type="project" value="UniProtKB-SubCell"/>
</dbReference>
<feature type="domain" description="ABC transmembrane type-1" evidence="8">
    <location>
        <begin position="77"/>
        <end position="266"/>
    </location>
</feature>
<proteinExistence type="inferred from homology"/>
<keyword evidence="2 7" id="KW-0813">Transport</keyword>
<dbReference type="InterPro" id="IPR000515">
    <property type="entry name" value="MetI-like"/>
</dbReference>
<protein>
    <submittedName>
        <fullName evidence="9">Glutathione transport system permease protein GsiD</fullName>
    </submittedName>
</protein>
<feature type="transmembrane region" description="Helical" evidence="7">
    <location>
        <begin position="194"/>
        <end position="219"/>
    </location>
</feature>
<feature type="transmembrane region" description="Helical" evidence="7">
    <location>
        <begin position="16"/>
        <end position="38"/>
    </location>
</feature>
<evidence type="ECO:0000256" key="4">
    <source>
        <dbReference type="ARBA" id="ARBA00022692"/>
    </source>
</evidence>
<evidence type="ECO:0000256" key="1">
    <source>
        <dbReference type="ARBA" id="ARBA00004651"/>
    </source>
</evidence>
<dbReference type="RefSeq" id="WP_119315344.1">
    <property type="nucleotide sequence ID" value="NZ_QXDL01000093.1"/>
</dbReference>
<dbReference type="OrthoDB" id="9779825at2"/>
<dbReference type="PROSITE" id="PS50928">
    <property type="entry name" value="ABC_TM1"/>
    <property type="match status" value="1"/>
</dbReference>
<comment type="caution">
    <text evidence="9">The sequence shown here is derived from an EMBL/GenBank/DDBJ whole genome shotgun (WGS) entry which is preliminary data.</text>
</comment>
<evidence type="ECO:0000256" key="3">
    <source>
        <dbReference type="ARBA" id="ARBA00022475"/>
    </source>
</evidence>
<keyword evidence="5 7" id="KW-1133">Transmembrane helix</keyword>
<organism evidence="9 10">
    <name type="scientific">Calidithermus terrae</name>
    <dbReference type="NCBI Taxonomy" id="1408545"/>
    <lineage>
        <taxon>Bacteria</taxon>
        <taxon>Thermotogati</taxon>
        <taxon>Deinococcota</taxon>
        <taxon>Deinococci</taxon>
        <taxon>Thermales</taxon>
        <taxon>Thermaceae</taxon>
        <taxon>Calidithermus</taxon>
    </lineage>
</organism>
<feature type="transmembrane region" description="Helical" evidence="7">
    <location>
        <begin position="239"/>
        <end position="266"/>
    </location>
</feature>
<dbReference type="InterPro" id="IPR025966">
    <property type="entry name" value="OppC_N"/>
</dbReference>
<comment type="similarity">
    <text evidence="7">Belongs to the binding-protein-dependent transport system permease family.</text>
</comment>
<sequence>MSGAWTLTRGLLKNPLGALGLALTLLVVLGGLFAPLIAPYDPLRQDILARLSGPSAQHWLGTDQFGRDVLSRILHGIQASLFAAGVSVGLALLVGGFLGVSAAYYGGLYDRLVMRVMDVFLAFPIILLAIGIIAMLGANQWNTALAIGVVYTPIFARLVRGPALVLRETEYVHAAQALGASTLRVIGRHLLPNLASVILVQSTLSLSTAILVEASLSFLGLGTQPPTPSLGLMLSEGRAYLTLSPWTSVFSGVAILVASLGFNLLGDVLRDALDPRLRGR</sequence>
<accession>A0A399ELU1</accession>
<feature type="transmembrane region" description="Helical" evidence="7">
    <location>
        <begin position="116"/>
        <end position="135"/>
    </location>
</feature>
<name>A0A399ELU1_9DEIN</name>